<evidence type="ECO:0000313" key="1">
    <source>
        <dbReference type="EMBL" id="GAA4435843.1"/>
    </source>
</evidence>
<reference evidence="2" key="1">
    <citation type="journal article" date="2019" name="Int. J. Syst. Evol. Microbiol.">
        <title>The Global Catalogue of Microorganisms (GCM) 10K type strain sequencing project: providing services to taxonomists for standard genome sequencing and annotation.</title>
        <authorList>
            <consortium name="The Broad Institute Genomics Platform"/>
            <consortium name="The Broad Institute Genome Sequencing Center for Infectious Disease"/>
            <person name="Wu L."/>
            <person name="Ma J."/>
        </authorList>
    </citation>
    <scope>NUCLEOTIDE SEQUENCE [LARGE SCALE GENOMIC DNA]</scope>
    <source>
        <strain evidence="2">JCM 31920</strain>
    </source>
</reference>
<evidence type="ECO:0000313" key="2">
    <source>
        <dbReference type="Proteomes" id="UP001501508"/>
    </source>
</evidence>
<organism evidence="1 2">
    <name type="scientific">Ravibacter arvi</name>
    <dbReference type="NCBI Taxonomy" id="2051041"/>
    <lineage>
        <taxon>Bacteria</taxon>
        <taxon>Pseudomonadati</taxon>
        <taxon>Bacteroidota</taxon>
        <taxon>Cytophagia</taxon>
        <taxon>Cytophagales</taxon>
        <taxon>Spirosomataceae</taxon>
        <taxon>Ravibacter</taxon>
    </lineage>
</organism>
<dbReference type="Proteomes" id="UP001501508">
    <property type="component" value="Unassembled WGS sequence"/>
</dbReference>
<protein>
    <submittedName>
        <fullName evidence="1">Uncharacterized protein</fullName>
    </submittedName>
</protein>
<name>A0ABP8LUM1_9BACT</name>
<accession>A0ABP8LUM1</accession>
<dbReference type="RefSeq" id="WP_345027481.1">
    <property type="nucleotide sequence ID" value="NZ_BAABEY010000013.1"/>
</dbReference>
<dbReference type="EMBL" id="BAABEY010000013">
    <property type="protein sequence ID" value="GAA4435843.1"/>
    <property type="molecule type" value="Genomic_DNA"/>
</dbReference>
<comment type="caution">
    <text evidence="1">The sequence shown here is derived from an EMBL/GenBank/DDBJ whole genome shotgun (WGS) entry which is preliminary data.</text>
</comment>
<gene>
    <name evidence="1" type="ORF">GCM10023091_13020</name>
</gene>
<keyword evidence="2" id="KW-1185">Reference proteome</keyword>
<sequence length="706" mass="80109">MINNRREFLKLGAAWVAAPVFFPKNENLAVSVAPVQGAADPTTVGKYERWLWIELIGFDNTRPDYGVAHFLENTGFVPEAISFLMFTADFVHTHTGMSKEWTFPPEFCSYGARPTSLERDRQAWTNYQLRGLNRELRKHNVKTYCSFFDMFINEKGVGRWAYQYPEIRETSKDGVAYQIINPLKNIKGQGLYEDFFLGKLKEVMLDYEFDGFHGADGYSSGRRPLDDIDYSDDMVGQFVAHTRVSLPGDISGALDLNKEAYAKRSRWIWKNKREEWIRFHVDRWEMFWKKSVEMLHGIQKKVVFNTAWTRAPFEAIYRYGIDYSRIAKAGIDGFVVEAAASAVAMEPELNDDYTKFHYNAMAMLMLIKAQAPDTPLRPFTGIHDTLEQYDALRHVPTVVEREIYSMANLYLQKSDGSLARCSSGPLGCLSDSVAGHEWKWLKQRWDLGFSDTPQSIIGATLVWSDQALDEQLRDYIKTRRYSTHKLLYELMAAGAPVNAVVNVADIGKTKGPLLVLNPHLFPATELEKVFAYKNGPLITIGGQVNTGGVPAASFGDVYGPSALACSVYGAKRTLELMPLQKEGEEKIEQEPADPFSWTESLYYRKVSRSFLKNCANVIMAYAGFPKVTVKEDVIRVFAYQMDKNRSRLLIGSDSFYYTTPSIDVGRAIEKIQVKTSFPGVPVRFENTAFRVRIPGKGMVILDVTTK</sequence>
<proteinExistence type="predicted"/>